<accession>A0A7Y9DWM0</accession>
<proteinExistence type="predicted"/>
<dbReference type="InterPro" id="IPR055776">
    <property type="entry name" value="DUF7352"/>
</dbReference>
<dbReference type="Proteomes" id="UP000535890">
    <property type="component" value="Unassembled WGS sequence"/>
</dbReference>
<evidence type="ECO:0000313" key="2">
    <source>
        <dbReference type="EMBL" id="NYD36780.1"/>
    </source>
</evidence>
<name>A0A7Y9DWM0_9PSEU</name>
<gene>
    <name evidence="2" type="ORF">BJ983_002882</name>
</gene>
<reference evidence="2 3" key="1">
    <citation type="submission" date="2020-07" db="EMBL/GenBank/DDBJ databases">
        <title>Sequencing the genomes of 1000 actinobacteria strains.</title>
        <authorList>
            <person name="Klenk H.-P."/>
        </authorList>
    </citation>
    <scope>NUCLEOTIDE SEQUENCE [LARGE SCALE GENOMIC DNA]</scope>
    <source>
        <strain evidence="2 3">DSM 45772</strain>
    </source>
</reference>
<organism evidence="2 3">
    <name type="scientific">Actinomycetospora corticicola</name>
    <dbReference type="NCBI Taxonomy" id="663602"/>
    <lineage>
        <taxon>Bacteria</taxon>
        <taxon>Bacillati</taxon>
        <taxon>Actinomycetota</taxon>
        <taxon>Actinomycetes</taxon>
        <taxon>Pseudonocardiales</taxon>
        <taxon>Pseudonocardiaceae</taxon>
        <taxon>Actinomycetospora</taxon>
    </lineage>
</organism>
<dbReference type="Pfam" id="PF24043">
    <property type="entry name" value="DUF7352"/>
    <property type="match status" value="1"/>
</dbReference>
<sequence>MSNTTVYRYRLRVQPTEDVAMPAGARVLSVQRRDHGDGAVDLWAEVDPEQPDATIRVQLVGTGWAEIPAQPPARYVGTVQLGDGFVILHAYVTGDSDTDLERIASALADGTAT</sequence>
<keyword evidence="3" id="KW-1185">Reference proteome</keyword>
<evidence type="ECO:0000313" key="3">
    <source>
        <dbReference type="Proteomes" id="UP000535890"/>
    </source>
</evidence>
<comment type="caution">
    <text evidence="2">The sequence shown here is derived from an EMBL/GenBank/DDBJ whole genome shotgun (WGS) entry which is preliminary data.</text>
</comment>
<dbReference type="EMBL" id="JACCBN010000001">
    <property type="protein sequence ID" value="NYD36780.1"/>
    <property type="molecule type" value="Genomic_DNA"/>
</dbReference>
<evidence type="ECO:0000259" key="1">
    <source>
        <dbReference type="Pfam" id="PF24043"/>
    </source>
</evidence>
<dbReference type="RefSeq" id="WP_179794406.1">
    <property type="nucleotide sequence ID" value="NZ_BAABHP010000021.1"/>
</dbReference>
<feature type="domain" description="DUF7352" evidence="1">
    <location>
        <begin position="3"/>
        <end position="93"/>
    </location>
</feature>
<dbReference type="AlphaFoldDB" id="A0A7Y9DWM0"/>
<protein>
    <recommendedName>
        <fullName evidence="1">DUF7352 domain-containing protein</fullName>
    </recommendedName>
</protein>